<feature type="domain" description="ENTH" evidence="9">
    <location>
        <begin position="362"/>
        <end position="493"/>
    </location>
</feature>
<reference evidence="10 11" key="1">
    <citation type="journal article" date="2021" name="Hortic Res">
        <title>The domestication of Cucurbita argyrosperma as revealed by the genome of its wild relative.</title>
        <authorList>
            <person name="Barrera-Redondo J."/>
            <person name="Sanchez-de la Vega G."/>
            <person name="Aguirre-Liguori J.A."/>
            <person name="Castellanos-Morales G."/>
            <person name="Gutierrez-Guerrero Y.T."/>
            <person name="Aguirre-Dugua X."/>
            <person name="Aguirre-Planter E."/>
            <person name="Tenaillon M.I."/>
            <person name="Lira-Saade R."/>
            <person name="Eguiarte L.E."/>
        </authorList>
    </citation>
    <scope>NUCLEOTIDE SEQUENCE [LARGE SCALE GENOMIC DNA]</scope>
    <source>
        <strain evidence="10">JBR-2021</strain>
    </source>
</reference>
<keyword evidence="6" id="KW-0472">Membrane</keyword>
<dbReference type="GO" id="GO:0005794">
    <property type="term" value="C:Golgi apparatus"/>
    <property type="evidence" value="ECO:0007669"/>
    <property type="project" value="UniProtKB-SubCell"/>
</dbReference>
<dbReference type="AlphaFoldDB" id="A0AAV6NSI5"/>
<evidence type="ECO:0000256" key="3">
    <source>
        <dbReference type="ARBA" id="ARBA00004600"/>
    </source>
</evidence>
<dbReference type="GO" id="GO:0005545">
    <property type="term" value="F:1-phosphatidylinositol binding"/>
    <property type="evidence" value="ECO:0007669"/>
    <property type="project" value="TreeGrafter"/>
</dbReference>
<feature type="compositionally biased region" description="Basic and acidic residues" evidence="8">
    <location>
        <begin position="642"/>
        <end position="653"/>
    </location>
</feature>
<protein>
    <submittedName>
        <fullName evidence="10">Clathrin assembly protein</fullName>
    </submittedName>
</protein>
<comment type="caution">
    <text evidence="10">The sequence shown here is derived from an EMBL/GenBank/DDBJ whole genome shotgun (WGS) entry which is preliminary data.</text>
</comment>
<dbReference type="Pfam" id="PF00134">
    <property type="entry name" value="Cyclin_N"/>
    <property type="match status" value="1"/>
</dbReference>
<dbReference type="GO" id="GO:0032050">
    <property type="term" value="F:clathrin heavy chain binding"/>
    <property type="evidence" value="ECO:0007669"/>
    <property type="project" value="TreeGrafter"/>
</dbReference>
<evidence type="ECO:0000256" key="8">
    <source>
        <dbReference type="SAM" id="MobiDB-lite"/>
    </source>
</evidence>
<dbReference type="GO" id="GO:0006900">
    <property type="term" value="P:vesicle budding from membrane"/>
    <property type="evidence" value="ECO:0007669"/>
    <property type="project" value="TreeGrafter"/>
</dbReference>
<evidence type="ECO:0000256" key="7">
    <source>
        <dbReference type="ARBA" id="ARBA00023176"/>
    </source>
</evidence>
<evidence type="ECO:0000256" key="5">
    <source>
        <dbReference type="ARBA" id="ARBA00023034"/>
    </source>
</evidence>
<evidence type="ECO:0000313" key="10">
    <source>
        <dbReference type="EMBL" id="KAG6601645.1"/>
    </source>
</evidence>
<dbReference type="GO" id="GO:0030136">
    <property type="term" value="C:clathrin-coated vesicle"/>
    <property type="evidence" value="ECO:0007669"/>
    <property type="project" value="UniProtKB-SubCell"/>
</dbReference>
<evidence type="ECO:0000256" key="4">
    <source>
        <dbReference type="ARBA" id="ARBA00022583"/>
    </source>
</evidence>
<evidence type="ECO:0000256" key="1">
    <source>
        <dbReference type="ARBA" id="ARBA00004132"/>
    </source>
</evidence>
<evidence type="ECO:0000256" key="2">
    <source>
        <dbReference type="ARBA" id="ARBA00004555"/>
    </source>
</evidence>
<dbReference type="PANTHER" id="PTHR22951">
    <property type="entry name" value="CLATHRIN ASSEMBLY PROTEIN"/>
    <property type="match status" value="1"/>
</dbReference>
<evidence type="ECO:0000259" key="9">
    <source>
        <dbReference type="PROSITE" id="PS50942"/>
    </source>
</evidence>
<dbReference type="Pfam" id="PF07651">
    <property type="entry name" value="ANTH"/>
    <property type="match status" value="1"/>
</dbReference>
<dbReference type="GO" id="GO:0048268">
    <property type="term" value="P:clathrin coat assembly"/>
    <property type="evidence" value="ECO:0007669"/>
    <property type="project" value="InterPro"/>
</dbReference>
<dbReference type="GO" id="GO:0000149">
    <property type="term" value="F:SNARE binding"/>
    <property type="evidence" value="ECO:0007669"/>
    <property type="project" value="TreeGrafter"/>
</dbReference>
<feature type="region of interest" description="Disordered" evidence="8">
    <location>
        <begin position="642"/>
        <end position="677"/>
    </location>
</feature>
<organism evidence="10 11">
    <name type="scientific">Cucurbita argyrosperma subsp. sororia</name>
    <dbReference type="NCBI Taxonomy" id="37648"/>
    <lineage>
        <taxon>Eukaryota</taxon>
        <taxon>Viridiplantae</taxon>
        <taxon>Streptophyta</taxon>
        <taxon>Embryophyta</taxon>
        <taxon>Tracheophyta</taxon>
        <taxon>Spermatophyta</taxon>
        <taxon>Magnoliopsida</taxon>
        <taxon>eudicotyledons</taxon>
        <taxon>Gunneridae</taxon>
        <taxon>Pentapetalae</taxon>
        <taxon>rosids</taxon>
        <taxon>fabids</taxon>
        <taxon>Cucurbitales</taxon>
        <taxon>Cucurbitaceae</taxon>
        <taxon>Cucurbiteae</taxon>
        <taxon>Cucurbita</taxon>
    </lineage>
</organism>
<proteinExistence type="predicted"/>
<dbReference type="InterPro" id="IPR045192">
    <property type="entry name" value="AP180-like"/>
</dbReference>
<keyword evidence="11" id="KW-1185">Reference proteome</keyword>
<dbReference type="CDD" id="cd16987">
    <property type="entry name" value="ANTH_N_AP180_plant"/>
    <property type="match status" value="1"/>
</dbReference>
<gene>
    <name evidence="10" type="ORF">SDJN03_06878</name>
</gene>
<dbReference type="PROSITE" id="PS50942">
    <property type="entry name" value="ENTH"/>
    <property type="match status" value="1"/>
</dbReference>
<feature type="compositionally biased region" description="Low complexity" evidence="8">
    <location>
        <begin position="661"/>
        <end position="677"/>
    </location>
</feature>
<dbReference type="GO" id="GO:0005546">
    <property type="term" value="F:phosphatidylinositol-4,5-bisphosphate binding"/>
    <property type="evidence" value="ECO:0007669"/>
    <property type="project" value="TreeGrafter"/>
</dbReference>
<comment type="subcellular location">
    <subcellularLocation>
        <location evidence="1">Cytoplasmic vesicle</location>
        <location evidence="1">Clathrin-coated vesicle</location>
    </subcellularLocation>
    <subcellularLocation>
        <location evidence="2">Golgi apparatus</location>
    </subcellularLocation>
    <subcellularLocation>
        <location evidence="3">Membrane</location>
        <location evidence="3">Clathrin-coated pit</location>
    </subcellularLocation>
</comment>
<dbReference type="InterPro" id="IPR006671">
    <property type="entry name" value="Cyclin_N"/>
</dbReference>
<sequence length="735" mass="83577">MQCNYAMKGSRTTMESENLPILRIRVVTFLIQSAHDLEVAPIVKYSALSLFADRFYPSLSGITSSNASRNWLLQPITESNLQLFALVSLWISSKLHTSHPLSIKLLKSFGDKMIKEQHFMTRDLLDAEVIFMQILKFEIGTANITFVFLEELLIQFKEVAKVGELVNWEACMDVMDLLYEKEETSVSYSSPCSLAAAILVASYLITVPVQEWEFPVLPWVQFVMPFIEEDIVEEQGLENRAALNHENIWKIVNSWVVGAIRWSGGLSVWWCRFLTGLTAALPSLDTSQSRQKEEEEEEEEGYMKQKGRRVGHWMIRIEGQKGIPVDARAGICCGRRRMKLWQKAVGAIKDRNSIWLATLSRRTPYRHPDLEAAIIRATSHDGAKIDYNNARRVFEWIRTSPIYMKPLAWGLSARMGKTRSWVVALKGLMLIHGVFCCQIPSVQLIRRLPFDLSGFKDCHSSPSKTWGYDAFVRSYYAYLDQKSAFISSEAKKLKKGLKPPLLEELIKLQNWQSMLDTLLQVRPLDDNMKVGLVLEAMNNLVVEVFDVYSRICNGIAQILLKIYVSPTKTEASMALRVVQKAANQVEDLCQYFEVCKEMGVLKASECPKLEKIPEEDIKELELIINGSVNNDEKTKHCEVLKEEKMGNDNTMREGDDDDNNKNNNNNNGEEMNGIRRNGSNKRVLKTVITEKWEIFDGDCASRTALAGPLPSCSSSHLSIISIPNYKSELPDLITF</sequence>
<dbReference type="GO" id="GO:0072583">
    <property type="term" value="P:clathrin-dependent endocytosis"/>
    <property type="evidence" value="ECO:0007669"/>
    <property type="project" value="InterPro"/>
</dbReference>
<keyword evidence="4" id="KW-0254">Endocytosis</keyword>
<dbReference type="FunFam" id="1.25.40.90:FF:000027">
    <property type="entry name" value="Putative clathrin assembly protein"/>
    <property type="match status" value="1"/>
</dbReference>
<accession>A0AAV6NSI5</accession>
<dbReference type="InterPro" id="IPR048050">
    <property type="entry name" value="ANTH_N_plant"/>
</dbReference>
<keyword evidence="5" id="KW-0333">Golgi apparatus</keyword>
<name>A0AAV6NSI5_9ROSI</name>
<feature type="non-terminal residue" evidence="10">
    <location>
        <position position="1"/>
    </location>
</feature>
<dbReference type="EMBL" id="JAGKQH010000004">
    <property type="protein sequence ID" value="KAG6601645.1"/>
    <property type="molecule type" value="Genomic_DNA"/>
</dbReference>
<dbReference type="PANTHER" id="PTHR22951:SF19">
    <property type="entry name" value="OS08G0467300 PROTEIN"/>
    <property type="match status" value="1"/>
</dbReference>
<dbReference type="InterPro" id="IPR011417">
    <property type="entry name" value="ANTH_dom"/>
</dbReference>
<keyword evidence="7" id="KW-0168">Coated pit</keyword>
<dbReference type="GO" id="GO:0005905">
    <property type="term" value="C:clathrin-coated pit"/>
    <property type="evidence" value="ECO:0007669"/>
    <property type="project" value="UniProtKB-SubCell"/>
</dbReference>
<dbReference type="Proteomes" id="UP000685013">
    <property type="component" value="Chromosome 4"/>
</dbReference>
<evidence type="ECO:0000313" key="11">
    <source>
        <dbReference type="Proteomes" id="UP000685013"/>
    </source>
</evidence>
<evidence type="ECO:0000256" key="6">
    <source>
        <dbReference type="ARBA" id="ARBA00023136"/>
    </source>
</evidence>
<dbReference type="InterPro" id="IPR013809">
    <property type="entry name" value="ENTH"/>
</dbReference>